<evidence type="ECO:0000256" key="1">
    <source>
        <dbReference type="SAM" id="Phobius"/>
    </source>
</evidence>
<dbReference type="InterPro" id="IPR007484">
    <property type="entry name" value="Peptidase_M28"/>
</dbReference>
<keyword evidence="1" id="KW-1133">Transmembrane helix</keyword>
<evidence type="ECO:0000259" key="2">
    <source>
        <dbReference type="Pfam" id="PF04389"/>
    </source>
</evidence>
<organism evidence="3">
    <name type="scientific">marine sediment metagenome</name>
    <dbReference type="NCBI Taxonomy" id="412755"/>
    <lineage>
        <taxon>unclassified sequences</taxon>
        <taxon>metagenomes</taxon>
        <taxon>ecological metagenomes</taxon>
    </lineage>
</organism>
<feature type="transmembrane region" description="Helical" evidence="1">
    <location>
        <begin position="208"/>
        <end position="228"/>
    </location>
</feature>
<dbReference type="Pfam" id="PF04389">
    <property type="entry name" value="Peptidase_M28"/>
    <property type="match status" value="1"/>
</dbReference>
<dbReference type="Gene3D" id="3.40.630.10">
    <property type="entry name" value="Zn peptidases"/>
    <property type="match status" value="2"/>
</dbReference>
<sequence>MINIADLELFHEGEIVNHVNSLMFEREAGTKGENRSINYIQKVLTQENIANKIETFKWSKTITILVRLMSIFLISLSVLFEALVFFKLFWLTIFIDLVLIVLIIIVIKDLFDVINVLLIGRRKKSKNLIVNIPALEKKPKRPLIIFSAHYDSKSENYSYNLKKYFFLVEGTLIFPFISTTLILSVWGVLTNFSDLYINDFYYTLIDKIIDFSYVSFGFLMISIIILLLNRDPSKSLGSIDNASGVSILIELAILLNKNPLEHIDVLFLWCGAEEWGLWGSKQFCLEHFNDLNQEYNLDESYNINIDMVGTDIGLINKTGILKKNNFNKNIVNVLEATANSLKIPLRKFDVTIEPRSDHISFRSFAKKAQKTLEVCCFLSNKDTKFIHSSRDTPNKCIPPNLKGCVDICYNAIKSINMRIE</sequence>
<dbReference type="PANTHER" id="PTHR12147">
    <property type="entry name" value="METALLOPEPTIDASE M28 FAMILY MEMBER"/>
    <property type="match status" value="1"/>
</dbReference>
<proteinExistence type="predicted"/>
<name>A0A0F9R8L6_9ZZZZ</name>
<dbReference type="EMBL" id="LAZR01001372">
    <property type="protein sequence ID" value="KKN45692.1"/>
    <property type="molecule type" value="Genomic_DNA"/>
</dbReference>
<feature type="transmembrane region" description="Helical" evidence="1">
    <location>
        <begin position="164"/>
        <end position="188"/>
    </location>
</feature>
<feature type="transmembrane region" description="Helical" evidence="1">
    <location>
        <begin position="92"/>
        <end position="118"/>
    </location>
</feature>
<dbReference type="SUPFAM" id="SSF53187">
    <property type="entry name" value="Zn-dependent exopeptidases"/>
    <property type="match status" value="1"/>
</dbReference>
<comment type="caution">
    <text evidence="3">The sequence shown here is derived from an EMBL/GenBank/DDBJ whole genome shotgun (WGS) entry which is preliminary data.</text>
</comment>
<feature type="transmembrane region" description="Helical" evidence="1">
    <location>
        <begin position="64"/>
        <end position="86"/>
    </location>
</feature>
<protein>
    <recommendedName>
        <fullName evidence="2">Peptidase M28 domain-containing protein</fullName>
    </recommendedName>
</protein>
<gene>
    <name evidence="3" type="ORF">LCGC14_0680550</name>
</gene>
<dbReference type="AlphaFoldDB" id="A0A0F9R8L6"/>
<feature type="domain" description="Peptidase M28" evidence="2">
    <location>
        <begin position="237"/>
        <end position="410"/>
    </location>
</feature>
<keyword evidence="1" id="KW-0472">Membrane</keyword>
<keyword evidence="1" id="KW-0812">Transmembrane</keyword>
<accession>A0A0F9R8L6</accession>
<dbReference type="GO" id="GO:0006508">
    <property type="term" value="P:proteolysis"/>
    <property type="evidence" value="ECO:0007669"/>
    <property type="project" value="InterPro"/>
</dbReference>
<evidence type="ECO:0000313" key="3">
    <source>
        <dbReference type="EMBL" id="KKN45692.1"/>
    </source>
</evidence>
<reference evidence="3" key="1">
    <citation type="journal article" date="2015" name="Nature">
        <title>Complex archaea that bridge the gap between prokaryotes and eukaryotes.</title>
        <authorList>
            <person name="Spang A."/>
            <person name="Saw J.H."/>
            <person name="Jorgensen S.L."/>
            <person name="Zaremba-Niedzwiedzka K."/>
            <person name="Martijn J."/>
            <person name="Lind A.E."/>
            <person name="van Eijk R."/>
            <person name="Schleper C."/>
            <person name="Guy L."/>
            <person name="Ettema T.J."/>
        </authorList>
    </citation>
    <scope>NUCLEOTIDE SEQUENCE</scope>
</reference>
<dbReference type="PANTHER" id="PTHR12147:SF26">
    <property type="entry name" value="PEPTIDASE M28 DOMAIN-CONTAINING PROTEIN"/>
    <property type="match status" value="1"/>
</dbReference>
<dbReference type="GO" id="GO:0008235">
    <property type="term" value="F:metalloexopeptidase activity"/>
    <property type="evidence" value="ECO:0007669"/>
    <property type="project" value="InterPro"/>
</dbReference>
<dbReference type="InterPro" id="IPR045175">
    <property type="entry name" value="M28_fam"/>
</dbReference>